<dbReference type="InterPro" id="IPR051553">
    <property type="entry name" value="Ran_GTPase-activating"/>
</dbReference>
<dbReference type="Pfam" id="PF12937">
    <property type="entry name" value="F-box-like"/>
    <property type="match status" value="1"/>
</dbReference>
<feature type="repeat" description="RCC1" evidence="1">
    <location>
        <begin position="361"/>
        <end position="414"/>
    </location>
</feature>
<dbReference type="GO" id="GO:0005085">
    <property type="term" value="F:guanyl-nucleotide exchange factor activity"/>
    <property type="evidence" value="ECO:0007669"/>
    <property type="project" value="TreeGrafter"/>
</dbReference>
<accession>A0A6G0X9L3</accession>
<dbReference type="EMBL" id="VJMJ01000087">
    <property type="protein sequence ID" value="KAF0736777.1"/>
    <property type="molecule type" value="Genomic_DNA"/>
</dbReference>
<proteinExistence type="predicted"/>
<dbReference type="InterPro" id="IPR009091">
    <property type="entry name" value="RCC1/BLIP-II"/>
</dbReference>
<protein>
    <recommendedName>
        <fullName evidence="2">F-box domain-containing protein</fullName>
    </recommendedName>
</protein>
<dbReference type="Pfam" id="PF00415">
    <property type="entry name" value="RCC1"/>
    <property type="match status" value="1"/>
</dbReference>
<dbReference type="InterPro" id="IPR001810">
    <property type="entry name" value="F-box_dom"/>
</dbReference>
<dbReference type="Gene3D" id="2.130.10.30">
    <property type="entry name" value="Regulator of chromosome condensation 1/beta-lactamase-inhibitor protein II"/>
    <property type="match status" value="2"/>
</dbReference>
<dbReference type="SUPFAM" id="SSF50985">
    <property type="entry name" value="RCC1/BLIP-II"/>
    <property type="match status" value="1"/>
</dbReference>
<feature type="domain" description="F-box" evidence="2">
    <location>
        <begin position="10"/>
        <end position="49"/>
    </location>
</feature>
<reference evidence="3 4" key="1">
    <citation type="submission" date="2019-07" db="EMBL/GenBank/DDBJ databases">
        <title>Genomics analysis of Aphanomyces spp. identifies a new class of oomycete effector associated with host adaptation.</title>
        <authorList>
            <person name="Gaulin E."/>
        </authorList>
    </citation>
    <scope>NUCLEOTIDE SEQUENCE [LARGE SCALE GENOMIC DNA]</scope>
    <source>
        <strain evidence="3 4">ATCC 201684</strain>
    </source>
</reference>
<dbReference type="Proteomes" id="UP000481153">
    <property type="component" value="Unassembled WGS sequence"/>
</dbReference>
<evidence type="ECO:0000259" key="2">
    <source>
        <dbReference type="Pfam" id="PF12937"/>
    </source>
</evidence>
<dbReference type="InterPro" id="IPR036047">
    <property type="entry name" value="F-box-like_dom_sf"/>
</dbReference>
<evidence type="ECO:0000313" key="3">
    <source>
        <dbReference type="EMBL" id="KAF0736777.1"/>
    </source>
</evidence>
<organism evidence="3 4">
    <name type="scientific">Aphanomyces euteiches</name>
    <dbReference type="NCBI Taxonomy" id="100861"/>
    <lineage>
        <taxon>Eukaryota</taxon>
        <taxon>Sar</taxon>
        <taxon>Stramenopiles</taxon>
        <taxon>Oomycota</taxon>
        <taxon>Saprolegniomycetes</taxon>
        <taxon>Saprolegniales</taxon>
        <taxon>Verrucalvaceae</taxon>
        <taxon>Aphanomyces</taxon>
    </lineage>
</organism>
<evidence type="ECO:0000256" key="1">
    <source>
        <dbReference type="PROSITE-ProRule" id="PRU00235"/>
    </source>
</evidence>
<dbReference type="GO" id="GO:0005737">
    <property type="term" value="C:cytoplasm"/>
    <property type="evidence" value="ECO:0007669"/>
    <property type="project" value="TreeGrafter"/>
</dbReference>
<dbReference type="SUPFAM" id="SSF81383">
    <property type="entry name" value="F-box domain"/>
    <property type="match status" value="1"/>
</dbReference>
<dbReference type="PANTHER" id="PTHR45982:SF1">
    <property type="entry name" value="REGULATOR OF CHROMOSOME CONDENSATION"/>
    <property type="match status" value="1"/>
</dbReference>
<dbReference type="AlphaFoldDB" id="A0A6G0X9L3"/>
<keyword evidence="4" id="KW-1185">Reference proteome</keyword>
<sequence>MGLLSDVSPDIIASIACYLRVSSVLNLAATSKAMRFLISDSHLWEEFCVRDFRIKAYSFPRSAEGWLELYKNMESPVVLTWGQNRNGRLRHTGWDDIVTPTQIDTTPFGSISAMSCSGYGMHALNQKGEVWFWGMLDDNNEETTGSKIALPEPARSISSGRTFGCALADSGAAYTWTAARSFRGIFDTRITSCTPSKPQYPWDKQAKAKSIVAGWSHVAMLLADGSIKTCHIDRINTILDLEPFHLSTDPSDPIIRLAAGDHFTVALSKRGSVYLWREVGCAPASSPKLDADDELDLRGQTFTHVSACLHNLSLFDSTSGLLRAFDMNRRRETTSQWMANTHNIATITTGDWHAGALLTNGEVWTWGNGSCALGLGRNGQVEVHEPERIQSGLDGLFVFDIAFGGWHSAALAFRVNN</sequence>
<dbReference type="InterPro" id="IPR000408">
    <property type="entry name" value="Reg_chr_condens"/>
</dbReference>
<comment type="caution">
    <text evidence="3">The sequence shown here is derived from an EMBL/GenBank/DDBJ whole genome shotgun (WGS) entry which is preliminary data.</text>
</comment>
<name>A0A6G0X9L3_9STRA</name>
<dbReference type="PROSITE" id="PS50012">
    <property type="entry name" value="RCC1_3"/>
    <property type="match status" value="1"/>
</dbReference>
<gene>
    <name evidence="3" type="ORF">Ae201684_006937</name>
</gene>
<dbReference type="PANTHER" id="PTHR45982">
    <property type="entry name" value="REGULATOR OF CHROMOSOME CONDENSATION"/>
    <property type="match status" value="1"/>
</dbReference>
<evidence type="ECO:0000313" key="4">
    <source>
        <dbReference type="Proteomes" id="UP000481153"/>
    </source>
</evidence>
<dbReference type="VEuPathDB" id="FungiDB:AeMF1_005290"/>